<proteinExistence type="inferred from homology"/>
<comment type="catalytic activity">
    <reaction evidence="11 12">
        <text>uridine(1498) in 16S rRNA + S-adenosyl-L-methionine = N(3)-methyluridine(1498) in 16S rRNA + S-adenosyl-L-homocysteine + H(+)</text>
        <dbReference type="Rhea" id="RHEA:42920"/>
        <dbReference type="Rhea" id="RHEA-COMP:10283"/>
        <dbReference type="Rhea" id="RHEA-COMP:10284"/>
        <dbReference type="ChEBI" id="CHEBI:15378"/>
        <dbReference type="ChEBI" id="CHEBI:57856"/>
        <dbReference type="ChEBI" id="CHEBI:59789"/>
        <dbReference type="ChEBI" id="CHEBI:65315"/>
        <dbReference type="ChEBI" id="CHEBI:74502"/>
        <dbReference type="EC" id="2.1.1.193"/>
    </reaction>
</comment>
<evidence type="ECO:0000256" key="4">
    <source>
        <dbReference type="ARBA" id="ARBA00013673"/>
    </source>
</evidence>
<organism evidence="15 16">
    <name type="scientific">Salimicrobium album</name>
    <dbReference type="NCBI Taxonomy" id="50717"/>
    <lineage>
        <taxon>Bacteria</taxon>
        <taxon>Bacillati</taxon>
        <taxon>Bacillota</taxon>
        <taxon>Bacilli</taxon>
        <taxon>Bacillales</taxon>
        <taxon>Bacillaceae</taxon>
        <taxon>Salimicrobium</taxon>
    </lineage>
</organism>
<comment type="caution">
    <text evidence="15">The sequence shown here is derived from an EMBL/GenBank/DDBJ whole genome shotgun (WGS) entry which is preliminary data.</text>
</comment>
<dbReference type="Gene3D" id="3.40.1280.10">
    <property type="match status" value="1"/>
</dbReference>
<keyword evidence="6 12" id="KW-0698">rRNA processing</keyword>
<dbReference type="NCBIfam" id="TIGR00046">
    <property type="entry name" value="RsmE family RNA methyltransferase"/>
    <property type="match status" value="1"/>
</dbReference>
<evidence type="ECO:0000256" key="9">
    <source>
        <dbReference type="ARBA" id="ARBA00022691"/>
    </source>
</evidence>
<keyword evidence="9 12" id="KW-0949">S-adenosyl-L-methionine</keyword>
<comment type="similarity">
    <text evidence="2 12">Belongs to the RNA methyltransferase RsmE family.</text>
</comment>
<keyword evidence="16" id="KW-1185">Reference proteome</keyword>
<evidence type="ECO:0000256" key="2">
    <source>
        <dbReference type="ARBA" id="ARBA00005528"/>
    </source>
</evidence>
<evidence type="ECO:0000256" key="6">
    <source>
        <dbReference type="ARBA" id="ARBA00022552"/>
    </source>
</evidence>
<evidence type="ECO:0000256" key="7">
    <source>
        <dbReference type="ARBA" id="ARBA00022603"/>
    </source>
</evidence>
<feature type="domain" description="Ribosomal RNA small subunit methyltransferase E PUA-like" evidence="14">
    <location>
        <begin position="18"/>
        <end position="57"/>
    </location>
</feature>
<dbReference type="CDD" id="cd18084">
    <property type="entry name" value="RsmE-like"/>
    <property type="match status" value="1"/>
</dbReference>
<protein>
    <recommendedName>
        <fullName evidence="4 12">Ribosomal RNA small subunit methyltransferase E</fullName>
        <ecNumber evidence="3 12">2.1.1.193</ecNumber>
    </recommendedName>
</protein>
<dbReference type="InterPro" id="IPR046886">
    <property type="entry name" value="RsmE_MTase_dom"/>
</dbReference>
<evidence type="ECO:0000313" key="15">
    <source>
        <dbReference type="EMBL" id="SDX67835.1"/>
    </source>
</evidence>
<dbReference type="PANTHER" id="PTHR30027">
    <property type="entry name" value="RIBOSOMAL RNA SMALL SUBUNIT METHYLTRANSFERASE E"/>
    <property type="match status" value="1"/>
</dbReference>
<sequence>MQRYFAGRDNWYEDRVKITGPDVHHIRKVMRMAPGDTVTVVHPDKKAFEAEITEIDEEVYCVLKYPLETDPELPQKVTIVQAIGKSDKVEWVVQKGTELGMTEMIPFQAGRSVAKWDEKRQQKKVERWNKIAKEAAEQSERLMIPEVKSVASLKQVIEWTEGFGHLLFAYENEAREETESRLSKYIRKVDPGESVCLVIGPEGGFTPEEVSVLNGAFFQPVRLGRRILRMETAALYFLSALSYEWEE</sequence>
<dbReference type="InterPro" id="IPR006700">
    <property type="entry name" value="RsmE"/>
</dbReference>
<keyword evidence="8 12" id="KW-0808">Transferase</keyword>
<dbReference type="SUPFAM" id="SSF88697">
    <property type="entry name" value="PUA domain-like"/>
    <property type="match status" value="1"/>
</dbReference>
<dbReference type="EC" id="2.1.1.193" evidence="3 12"/>
<dbReference type="InterPro" id="IPR029028">
    <property type="entry name" value="Alpha/beta_knot_MTases"/>
</dbReference>
<accession>A0A1H3DN41</accession>
<dbReference type="NCBIfam" id="NF008691">
    <property type="entry name" value="PRK11713.1-4"/>
    <property type="match status" value="1"/>
</dbReference>
<evidence type="ECO:0000256" key="5">
    <source>
        <dbReference type="ARBA" id="ARBA00022490"/>
    </source>
</evidence>
<evidence type="ECO:0000259" key="14">
    <source>
        <dbReference type="Pfam" id="PF20260"/>
    </source>
</evidence>
<evidence type="ECO:0000256" key="8">
    <source>
        <dbReference type="ARBA" id="ARBA00022679"/>
    </source>
</evidence>
<reference evidence="15 16" key="1">
    <citation type="submission" date="2016-10" db="EMBL/GenBank/DDBJ databases">
        <authorList>
            <person name="Varghese N."/>
            <person name="Submissions S."/>
        </authorList>
    </citation>
    <scope>NUCLEOTIDE SEQUENCE [LARGE SCALE GENOMIC DNA]</scope>
    <source>
        <strain evidence="15 16">DSM 20748</strain>
    </source>
</reference>
<dbReference type="EMBL" id="FNOS01000002">
    <property type="protein sequence ID" value="SDX67835.1"/>
    <property type="molecule type" value="Genomic_DNA"/>
</dbReference>
<evidence type="ECO:0000259" key="13">
    <source>
        <dbReference type="Pfam" id="PF04452"/>
    </source>
</evidence>
<evidence type="ECO:0000256" key="12">
    <source>
        <dbReference type="PIRNR" id="PIRNR015601"/>
    </source>
</evidence>
<comment type="function">
    <text evidence="10 12">Specifically methylates the N3 position of the uracil ring of uridine 1498 (m3U1498) in 16S rRNA. Acts on the fully assembled 30S ribosomal subunit.</text>
</comment>
<dbReference type="SUPFAM" id="SSF75217">
    <property type="entry name" value="alpha/beta knot"/>
    <property type="match status" value="1"/>
</dbReference>
<dbReference type="Gene3D" id="2.40.240.20">
    <property type="entry name" value="Hypothetical PUA domain-like, domain 1"/>
    <property type="match status" value="1"/>
</dbReference>
<feature type="domain" description="Ribosomal RNA small subunit methyltransferase E methyltransferase" evidence="13">
    <location>
        <begin position="72"/>
        <end position="241"/>
    </location>
</feature>
<dbReference type="Proteomes" id="UP000198647">
    <property type="component" value="Unassembled WGS sequence"/>
</dbReference>
<dbReference type="Pfam" id="PF20260">
    <property type="entry name" value="PUA_4"/>
    <property type="match status" value="1"/>
</dbReference>
<dbReference type="InterPro" id="IPR046887">
    <property type="entry name" value="RsmE_PUA-like"/>
</dbReference>
<dbReference type="InterPro" id="IPR015947">
    <property type="entry name" value="PUA-like_sf"/>
</dbReference>
<dbReference type="PIRSF" id="PIRSF015601">
    <property type="entry name" value="MTase_slr0722"/>
    <property type="match status" value="1"/>
</dbReference>
<dbReference type="Pfam" id="PF04452">
    <property type="entry name" value="Methyltrans_RNA"/>
    <property type="match status" value="1"/>
</dbReference>
<evidence type="ECO:0000256" key="11">
    <source>
        <dbReference type="ARBA" id="ARBA00047944"/>
    </source>
</evidence>
<evidence type="ECO:0000256" key="3">
    <source>
        <dbReference type="ARBA" id="ARBA00012328"/>
    </source>
</evidence>
<keyword evidence="5 12" id="KW-0963">Cytoplasm</keyword>
<gene>
    <name evidence="15" type="ORF">SAMN04488081_1032</name>
</gene>
<name>A0A1H3DN41_9BACI</name>
<evidence type="ECO:0000256" key="1">
    <source>
        <dbReference type="ARBA" id="ARBA00004496"/>
    </source>
</evidence>
<dbReference type="InterPro" id="IPR029026">
    <property type="entry name" value="tRNA_m1G_MTases_N"/>
</dbReference>
<dbReference type="RefSeq" id="WP_076569872.1">
    <property type="nucleotide sequence ID" value="NZ_FNOS01000002.1"/>
</dbReference>
<keyword evidence="7 12" id="KW-0489">Methyltransferase</keyword>
<comment type="subcellular location">
    <subcellularLocation>
        <location evidence="1 12">Cytoplasm</location>
    </subcellularLocation>
</comment>
<evidence type="ECO:0000256" key="10">
    <source>
        <dbReference type="ARBA" id="ARBA00025699"/>
    </source>
</evidence>
<evidence type="ECO:0000313" key="16">
    <source>
        <dbReference type="Proteomes" id="UP000198647"/>
    </source>
</evidence>
<dbReference type="PANTHER" id="PTHR30027:SF3">
    <property type="entry name" value="16S RRNA (URACIL(1498)-N(3))-METHYLTRANSFERASE"/>
    <property type="match status" value="1"/>
</dbReference>